<dbReference type="AlphaFoldDB" id="W7DU35"/>
<dbReference type="RefSeq" id="XP_014551182.1">
    <property type="nucleotide sequence ID" value="XM_014695696.1"/>
</dbReference>
<evidence type="ECO:0000313" key="1">
    <source>
        <dbReference type="EMBL" id="EUN21608.1"/>
    </source>
</evidence>
<evidence type="ECO:0008006" key="3">
    <source>
        <dbReference type="Google" id="ProtNLM"/>
    </source>
</evidence>
<name>W7DU35_BIPV3</name>
<gene>
    <name evidence="1" type="ORF">COCVIDRAFT_113617</name>
</gene>
<organism evidence="1 2">
    <name type="scientific">Bipolaris victoriae (strain FI3)</name>
    <name type="common">Victoria blight of oats agent</name>
    <name type="synonym">Cochliobolus victoriae</name>
    <dbReference type="NCBI Taxonomy" id="930091"/>
    <lineage>
        <taxon>Eukaryota</taxon>
        <taxon>Fungi</taxon>
        <taxon>Dikarya</taxon>
        <taxon>Ascomycota</taxon>
        <taxon>Pezizomycotina</taxon>
        <taxon>Dothideomycetes</taxon>
        <taxon>Pleosporomycetidae</taxon>
        <taxon>Pleosporales</taxon>
        <taxon>Pleosporineae</taxon>
        <taxon>Pleosporaceae</taxon>
        <taxon>Bipolaris</taxon>
    </lineage>
</organism>
<keyword evidence="2" id="KW-1185">Reference proteome</keyword>
<dbReference type="EMBL" id="KI968841">
    <property type="protein sequence ID" value="EUN21608.1"/>
    <property type="molecule type" value="Genomic_DNA"/>
</dbReference>
<protein>
    <recommendedName>
        <fullName evidence="3">DUF4219 domain-containing protein</fullName>
    </recommendedName>
</protein>
<accession>W7DU35</accession>
<dbReference type="GeneID" id="26250388"/>
<evidence type="ECO:0000313" key="2">
    <source>
        <dbReference type="Proteomes" id="UP000054337"/>
    </source>
</evidence>
<reference evidence="1 2" key="1">
    <citation type="journal article" date="2013" name="PLoS Genet.">
        <title>Comparative genome structure, secondary metabolite, and effector coding capacity across Cochliobolus pathogens.</title>
        <authorList>
            <person name="Condon B.J."/>
            <person name="Leng Y."/>
            <person name="Wu D."/>
            <person name="Bushley K.E."/>
            <person name="Ohm R.A."/>
            <person name="Otillar R."/>
            <person name="Martin J."/>
            <person name="Schackwitz W."/>
            <person name="Grimwood J."/>
            <person name="MohdZainudin N."/>
            <person name="Xue C."/>
            <person name="Wang R."/>
            <person name="Manning V.A."/>
            <person name="Dhillon B."/>
            <person name="Tu Z.J."/>
            <person name="Steffenson B.J."/>
            <person name="Salamov A."/>
            <person name="Sun H."/>
            <person name="Lowry S."/>
            <person name="LaButti K."/>
            <person name="Han J."/>
            <person name="Copeland A."/>
            <person name="Lindquist E."/>
            <person name="Barry K."/>
            <person name="Schmutz J."/>
            <person name="Baker S.E."/>
            <person name="Ciuffetti L.M."/>
            <person name="Grigoriev I.V."/>
            <person name="Zhong S."/>
            <person name="Turgeon B.G."/>
        </authorList>
    </citation>
    <scope>NUCLEOTIDE SEQUENCE [LARGE SCALE GENOMIC DNA]</scope>
    <source>
        <strain evidence="1 2">FI3</strain>
    </source>
</reference>
<proteinExistence type="predicted"/>
<dbReference type="Proteomes" id="UP000054337">
    <property type="component" value="Unassembled WGS sequence"/>
</dbReference>
<dbReference type="HOGENOM" id="CLU_2885446_0_0_1"/>
<sequence length="63" mass="7374">MSNHATRDATVILTDSNNWTSWYRQLKIKCESLKIWALVDRYIKLDLIARLILTSTLYNSTLT</sequence>